<sequence>MDALLALFGAMDDGLAPELGGECQIDWFIQPIAAGPFLGQDQLDRIDQGAVLRGRGQVQHTHHPQDGGAVTFVEQPQQWQVIVATMRRNGVAVGLQRLHATMGVDQAADFKPRLGVAAIWSRRRPPEFE</sequence>
<accession>A0AAP1F0E4</accession>
<proteinExistence type="predicted"/>
<comment type="caution">
    <text evidence="1">The sequence shown here is derived from an EMBL/GenBank/DDBJ whole genome shotgun (WGS) entry which is preliminary data.</text>
</comment>
<dbReference type="AlphaFoldDB" id="A0AAP1F0E4"/>
<dbReference type="Proteomes" id="UP000036790">
    <property type="component" value="Unassembled WGS sequence"/>
</dbReference>
<gene>
    <name evidence="1" type="ORF">ADT25_01340</name>
</gene>
<protein>
    <submittedName>
        <fullName evidence="1">Uncharacterized protein</fullName>
    </submittedName>
</protein>
<dbReference type="EMBL" id="LHUJ01000022">
    <property type="protein sequence ID" value="KOR49649.1"/>
    <property type="molecule type" value="Genomic_DNA"/>
</dbReference>
<reference evidence="1 2" key="1">
    <citation type="submission" date="2015-07" db="EMBL/GenBank/DDBJ databases">
        <authorList>
            <consortium name="Consortium for Microbial Forensics and Genomics (microFORGE)"/>
            <person name="Knight B.M."/>
            <person name="Roberts D.P."/>
            <person name="Lin D."/>
            <person name="Hari K."/>
            <person name="Fletcher J."/>
            <person name="Melcher U."/>
            <person name="Blagden T."/>
            <person name="Winegar R.A."/>
        </authorList>
    </citation>
    <scope>NUCLEOTIDE SEQUENCE [LARGE SCALE GENOMIC DNA]</scope>
    <source>
        <strain evidence="1 2">X11-5A</strain>
    </source>
</reference>
<organism evidence="1 2">
    <name type="scientific">Xanthomonas oryzae</name>
    <dbReference type="NCBI Taxonomy" id="347"/>
    <lineage>
        <taxon>Bacteria</taxon>
        <taxon>Pseudomonadati</taxon>
        <taxon>Pseudomonadota</taxon>
        <taxon>Gammaproteobacteria</taxon>
        <taxon>Lysobacterales</taxon>
        <taxon>Lysobacteraceae</taxon>
        <taxon>Xanthomonas</taxon>
    </lineage>
</organism>
<name>A0AAP1F0E4_9XANT</name>
<evidence type="ECO:0000313" key="2">
    <source>
        <dbReference type="Proteomes" id="UP000036790"/>
    </source>
</evidence>
<evidence type="ECO:0000313" key="1">
    <source>
        <dbReference type="EMBL" id="KOR49649.1"/>
    </source>
</evidence>
<reference evidence="1 2" key="2">
    <citation type="submission" date="2015-09" db="EMBL/GenBank/DDBJ databases">
        <title>Draft genome sequence of Xanthomonas oryzae pv. USA str. X11-5A.</title>
        <authorList>
            <person name="Knight B.M."/>
            <person name="Roberts D.P."/>
            <person name="Lin D."/>
            <person name="Hari K."/>
            <person name="Fletcher J."/>
            <person name="Melcher U."/>
            <person name="Blagden T."/>
            <person name="Winegar R.A."/>
        </authorList>
    </citation>
    <scope>NUCLEOTIDE SEQUENCE [LARGE SCALE GENOMIC DNA]</scope>
    <source>
        <strain evidence="1 2">X11-5A</strain>
    </source>
</reference>